<evidence type="ECO:0000313" key="3">
    <source>
        <dbReference type="Proteomes" id="UP001151081"/>
    </source>
</evidence>
<sequence length="80" mass="8545">MRKLCALVLWVWVVMVAGWGCSDADDPPLTACERKARACQNSCFKAGAGSACFSCCNQNAVACSSDSGSYSFYSCPDKED</sequence>
<comment type="caution">
    <text evidence="2">The sequence shown here is derived from an EMBL/GenBank/DDBJ whole genome shotgun (WGS) entry which is preliminary data.</text>
</comment>
<keyword evidence="3" id="KW-1185">Reference proteome</keyword>
<accession>A0A9X3WZI7</accession>
<reference evidence="2 3" key="1">
    <citation type="submission" date="2021-04" db="EMBL/GenBank/DDBJ databases">
        <title>Genome analysis of Polyangium sp.</title>
        <authorList>
            <person name="Li Y."/>
            <person name="Wang J."/>
        </authorList>
    </citation>
    <scope>NUCLEOTIDE SEQUENCE [LARGE SCALE GENOMIC DNA]</scope>
    <source>
        <strain evidence="2 3">SDU14</strain>
    </source>
</reference>
<keyword evidence="1" id="KW-0732">Signal</keyword>
<feature type="chain" id="PRO_5040867722" evidence="1">
    <location>
        <begin position="25"/>
        <end position="80"/>
    </location>
</feature>
<proteinExistence type="predicted"/>
<dbReference type="Proteomes" id="UP001151081">
    <property type="component" value="Unassembled WGS sequence"/>
</dbReference>
<organism evidence="2 3">
    <name type="scientific">Polyangium jinanense</name>
    <dbReference type="NCBI Taxonomy" id="2829994"/>
    <lineage>
        <taxon>Bacteria</taxon>
        <taxon>Pseudomonadati</taxon>
        <taxon>Myxococcota</taxon>
        <taxon>Polyangia</taxon>
        <taxon>Polyangiales</taxon>
        <taxon>Polyangiaceae</taxon>
        <taxon>Polyangium</taxon>
    </lineage>
</organism>
<dbReference type="EMBL" id="JAGTJJ010000001">
    <property type="protein sequence ID" value="MDC3979473.1"/>
    <property type="molecule type" value="Genomic_DNA"/>
</dbReference>
<protein>
    <submittedName>
        <fullName evidence="2">Uncharacterized protein</fullName>
    </submittedName>
</protein>
<evidence type="ECO:0000313" key="2">
    <source>
        <dbReference type="EMBL" id="MDC3979473.1"/>
    </source>
</evidence>
<name>A0A9X3WZI7_9BACT</name>
<gene>
    <name evidence="2" type="ORF">KEG57_03110</name>
</gene>
<dbReference type="AlphaFoldDB" id="A0A9X3WZI7"/>
<feature type="signal peptide" evidence="1">
    <location>
        <begin position="1"/>
        <end position="24"/>
    </location>
</feature>
<evidence type="ECO:0000256" key="1">
    <source>
        <dbReference type="SAM" id="SignalP"/>
    </source>
</evidence>